<keyword evidence="6" id="KW-1185">Reference proteome</keyword>
<keyword evidence="2" id="KW-0443">Lipid metabolism</keyword>
<feature type="domain" description="DUF676" evidence="4">
    <location>
        <begin position="254"/>
        <end position="347"/>
    </location>
</feature>
<proteinExistence type="inferred from homology"/>
<dbReference type="Pfam" id="PF05057">
    <property type="entry name" value="DUF676"/>
    <property type="match status" value="2"/>
</dbReference>
<keyword evidence="2" id="KW-0442">Lipid degradation</keyword>
<evidence type="ECO:0000313" key="5">
    <source>
        <dbReference type="EMBL" id="KJZ74461.1"/>
    </source>
</evidence>
<feature type="compositionally biased region" description="Basic and acidic residues" evidence="3">
    <location>
        <begin position="290"/>
        <end position="299"/>
    </location>
</feature>
<dbReference type="InterPro" id="IPR044294">
    <property type="entry name" value="Lipase-like"/>
</dbReference>
<organism evidence="5 6">
    <name type="scientific">Hirsutella minnesotensis 3608</name>
    <dbReference type="NCBI Taxonomy" id="1043627"/>
    <lineage>
        <taxon>Eukaryota</taxon>
        <taxon>Fungi</taxon>
        <taxon>Dikarya</taxon>
        <taxon>Ascomycota</taxon>
        <taxon>Pezizomycotina</taxon>
        <taxon>Sordariomycetes</taxon>
        <taxon>Hypocreomycetidae</taxon>
        <taxon>Hypocreales</taxon>
        <taxon>Ophiocordycipitaceae</taxon>
        <taxon>Hirsutella</taxon>
    </lineage>
</organism>
<dbReference type="GO" id="GO:0016042">
    <property type="term" value="P:lipid catabolic process"/>
    <property type="evidence" value="ECO:0007669"/>
    <property type="project" value="UniProtKB-KW"/>
</dbReference>
<dbReference type="InterPro" id="IPR007751">
    <property type="entry name" value="DUF676_lipase-like"/>
</dbReference>
<name>A0A0F7ZJJ0_9HYPO</name>
<dbReference type="GO" id="GO:0047372">
    <property type="term" value="F:monoacylglycerol lipase activity"/>
    <property type="evidence" value="ECO:0007669"/>
    <property type="project" value="TreeGrafter"/>
</dbReference>
<sequence length="973" mass="107754">MLYIHQSGNVKIGEVVRYTVTYTPSKDSTFPAPEKFYVRIRNTSAAALRAAVIAGPFTLSVCAYPATFDPFEKLQDPGSYGVPQFEPMVKAGAKWDCELLVPSKMRQAAARATRYDDLPDEIEPATVSWVIEVSSQIIFTTAAAVGYHVMVASDHRSLKSLLGTSALAQGNPVGKLRAHREYMRSTLRPSTQSTAGLFSKSMSLKVEDTEMLWNSPSLLDIDTGDSQEDSLGVEGSASAPRQTERTSPREKPKRKKVHLVIITHGLLSAMGSDMLFLKEQIDASAKRAKADARARKTREPAGCGDDDDDDDDEEVIVRGYSGNATKTQKGIRFLGKRVAKYVLSMTYPDQPYLPSGETIDDGFAQGIAGDHHRHHHGEHPFMPHEYLDVHRRSYKVTSISFIGHSLGGPTQTFAIAYIQKHCPDFFDIIKPRNFITLASPMLGVSNENPFYVRFALDSGLVGKSGRDLGLSWGTKTVLRSGIGAFVAGTRAEPVKESYGDVRPESKPLMQILPTGPAHTALKKFENRTVYANIVNDGIVPLRTSSLLFLDWQSIEKVERTRRDAGFIEMIAAIGWYEMTGTNLITNSQRAYNPSSKSSSNENVSERDDATAVPQPSEAAMTETDGLARLDTVTAAGAAAGAPTRAGYTANAPLAGFFKKFKESSKEFKESKDERYVSHRHKLMLSRGQTFHGDELPSAGVRPGLPEGQDGNALRSKTLPLASEIPAPPSTTLFEGFGDVLNPAVADVEHVINPELRPKTIYHDRTYQPGDIPHMQRQSAMRVEEKIARSYHRDMSWRKVLVRLEPDAHNNIIVRRMFVNSHGWPVIMHLVDAHFSSAAMNPVQEVEEIQDSSEPQFDMLRGKSMRAVSMPPAYDPIGLPTPDDEERTARQLEALRMLEEPMSQVTSSNSFEQSQMDLDDLAWHRFNWSGSEYSDDEEAKASPKMKSVVEALQKQTRQEKAQTWFGGRAVDART</sequence>
<reference evidence="5 6" key="1">
    <citation type="journal article" date="2014" name="Genome Biol. Evol.">
        <title>Comparative genomics and transcriptomics analyses reveal divergent lifestyle features of nematode endoparasitic fungus Hirsutella minnesotensis.</title>
        <authorList>
            <person name="Lai Y."/>
            <person name="Liu K."/>
            <person name="Zhang X."/>
            <person name="Zhang X."/>
            <person name="Li K."/>
            <person name="Wang N."/>
            <person name="Shu C."/>
            <person name="Wu Y."/>
            <person name="Wang C."/>
            <person name="Bushley K.E."/>
            <person name="Xiang M."/>
            <person name="Liu X."/>
        </authorList>
    </citation>
    <scope>NUCLEOTIDE SEQUENCE [LARGE SCALE GENOMIC DNA]</scope>
    <source>
        <strain evidence="5 6">3608</strain>
    </source>
</reference>
<protein>
    <recommendedName>
        <fullName evidence="4">DUF676 domain-containing protein</fullName>
    </recommendedName>
</protein>
<evidence type="ECO:0000256" key="3">
    <source>
        <dbReference type="SAM" id="MobiDB-lite"/>
    </source>
</evidence>
<dbReference type="InterPro" id="IPR029058">
    <property type="entry name" value="AB_hydrolase_fold"/>
</dbReference>
<evidence type="ECO:0000259" key="4">
    <source>
        <dbReference type="Pfam" id="PF05057"/>
    </source>
</evidence>
<comment type="similarity">
    <text evidence="1">Belongs to the putative lipase ROG1 family.</text>
</comment>
<dbReference type="OrthoDB" id="5368485at2759"/>
<accession>A0A0F7ZJJ0</accession>
<evidence type="ECO:0000256" key="2">
    <source>
        <dbReference type="ARBA" id="ARBA00022963"/>
    </source>
</evidence>
<dbReference type="SUPFAM" id="SSF53474">
    <property type="entry name" value="alpha/beta-Hydrolases"/>
    <property type="match status" value="1"/>
</dbReference>
<dbReference type="AlphaFoldDB" id="A0A0F7ZJJ0"/>
<feature type="region of interest" description="Disordered" evidence="3">
    <location>
        <begin position="587"/>
        <end position="619"/>
    </location>
</feature>
<dbReference type="PIRSF" id="PIRSF005412">
    <property type="entry name" value="UCP005412_abhydr"/>
    <property type="match status" value="1"/>
</dbReference>
<feature type="region of interest" description="Disordered" evidence="3">
    <location>
        <begin position="217"/>
        <end position="255"/>
    </location>
</feature>
<evidence type="ECO:0000256" key="1">
    <source>
        <dbReference type="ARBA" id="ARBA00007920"/>
    </source>
</evidence>
<evidence type="ECO:0000313" key="6">
    <source>
        <dbReference type="Proteomes" id="UP000054481"/>
    </source>
</evidence>
<dbReference type="Proteomes" id="UP000054481">
    <property type="component" value="Unassembled WGS sequence"/>
</dbReference>
<gene>
    <name evidence="5" type="ORF">HIM_06057</name>
</gene>
<dbReference type="PANTHER" id="PTHR12482:SF62">
    <property type="entry name" value="LIPASE ROG1-RELATED"/>
    <property type="match status" value="1"/>
</dbReference>
<feature type="region of interest" description="Disordered" evidence="3">
    <location>
        <begin position="290"/>
        <end position="312"/>
    </location>
</feature>
<dbReference type="PANTHER" id="PTHR12482">
    <property type="entry name" value="LIPASE ROG1-RELATED-RELATED"/>
    <property type="match status" value="1"/>
</dbReference>
<dbReference type="InterPro" id="IPR016445">
    <property type="entry name" value="Rog1_fam"/>
</dbReference>
<feature type="domain" description="DUF676" evidence="4">
    <location>
        <begin position="390"/>
        <end position="543"/>
    </location>
</feature>
<dbReference type="Gene3D" id="3.40.50.1820">
    <property type="entry name" value="alpha/beta hydrolase"/>
    <property type="match status" value="1"/>
</dbReference>
<dbReference type="EMBL" id="KQ030525">
    <property type="protein sequence ID" value="KJZ74461.1"/>
    <property type="molecule type" value="Genomic_DNA"/>
</dbReference>